<keyword evidence="3" id="KW-0813">Transport</keyword>
<feature type="transmembrane region" description="Helical" evidence="10">
    <location>
        <begin position="268"/>
        <end position="289"/>
    </location>
</feature>
<evidence type="ECO:0000256" key="9">
    <source>
        <dbReference type="SAM" id="MobiDB-lite"/>
    </source>
</evidence>
<evidence type="ECO:0000256" key="2">
    <source>
        <dbReference type="ARBA" id="ARBA00009726"/>
    </source>
</evidence>
<feature type="domain" description="ABC transmembrane type-1" evidence="12">
    <location>
        <begin position="910"/>
        <end position="1187"/>
    </location>
</feature>
<dbReference type="RefSeq" id="XP_066828631.1">
    <property type="nucleotide sequence ID" value="XM_066971609.1"/>
</dbReference>
<dbReference type="CDD" id="cd18606">
    <property type="entry name" value="ABC_6TM_YOR1_D2_like"/>
    <property type="match status" value="1"/>
</dbReference>
<reference evidence="13 14" key="1">
    <citation type="submission" date="2024-03" db="EMBL/GenBank/DDBJ databases">
        <authorList>
            <person name="Brejova B."/>
        </authorList>
    </citation>
    <scope>NUCLEOTIDE SEQUENCE [LARGE SCALE GENOMIC DNA]</scope>
    <source>
        <strain evidence="13 14">CBS 14171</strain>
    </source>
</reference>
<dbReference type="GeneID" id="92206889"/>
<dbReference type="SMART" id="SM00382">
    <property type="entry name" value="AAA"/>
    <property type="match status" value="2"/>
</dbReference>
<evidence type="ECO:0000259" key="11">
    <source>
        <dbReference type="PROSITE" id="PS50893"/>
    </source>
</evidence>
<evidence type="ECO:0000256" key="1">
    <source>
        <dbReference type="ARBA" id="ARBA00004141"/>
    </source>
</evidence>
<feature type="domain" description="ABC transporter" evidence="11">
    <location>
        <begin position="1225"/>
        <end position="1474"/>
    </location>
</feature>
<feature type="transmembrane region" description="Helical" evidence="10">
    <location>
        <begin position="378"/>
        <end position="401"/>
    </location>
</feature>
<dbReference type="PANTHER" id="PTHR24223">
    <property type="entry name" value="ATP-BINDING CASSETTE SUB-FAMILY C"/>
    <property type="match status" value="1"/>
</dbReference>
<evidence type="ECO:0000256" key="6">
    <source>
        <dbReference type="ARBA" id="ARBA00022840"/>
    </source>
</evidence>
<keyword evidence="7 10" id="KW-1133">Transmembrane helix</keyword>
<dbReference type="Gene3D" id="3.40.50.300">
    <property type="entry name" value="P-loop containing nucleotide triphosphate hydrolases"/>
    <property type="match status" value="2"/>
</dbReference>
<dbReference type="CDD" id="cd03244">
    <property type="entry name" value="ABCC_MRP_domain2"/>
    <property type="match status" value="1"/>
</dbReference>
<feature type="compositionally biased region" description="Basic and acidic residues" evidence="9">
    <location>
        <begin position="529"/>
        <end position="548"/>
    </location>
</feature>
<feature type="transmembrane region" description="Helical" evidence="10">
    <location>
        <begin position="906"/>
        <end position="926"/>
    </location>
</feature>
<dbReference type="InterPro" id="IPR011527">
    <property type="entry name" value="ABC1_TM_dom"/>
</dbReference>
<evidence type="ECO:0000256" key="5">
    <source>
        <dbReference type="ARBA" id="ARBA00022741"/>
    </source>
</evidence>
<protein>
    <recommendedName>
        <fullName evidence="15">Oligomycin resistance ATP-dependent permease YOR1</fullName>
    </recommendedName>
</protein>
<dbReference type="Proteomes" id="UP001497383">
    <property type="component" value="Chromosome 2"/>
</dbReference>
<evidence type="ECO:0000256" key="8">
    <source>
        <dbReference type="ARBA" id="ARBA00023136"/>
    </source>
</evidence>
<keyword evidence="4 10" id="KW-0812">Transmembrane</keyword>
<feature type="transmembrane region" description="Helical" evidence="10">
    <location>
        <begin position="196"/>
        <end position="217"/>
    </location>
</feature>
<dbReference type="SUPFAM" id="SSF90123">
    <property type="entry name" value="ABC transporter transmembrane region"/>
    <property type="match status" value="2"/>
</dbReference>
<name>A0ABP0ZH28_9ASCO</name>
<keyword evidence="14" id="KW-1185">Reference proteome</keyword>
<feature type="compositionally biased region" description="Basic and acidic residues" evidence="9">
    <location>
        <begin position="494"/>
        <end position="511"/>
    </location>
</feature>
<feature type="transmembrane region" description="Helical" evidence="10">
    <location>
        <begin position="295"/>
        <end position="319"/>
    </location>
</feature>
<evidence type="ECO:0000259" key="12">
    <source>
        <dbReference type="PROSITE" id="PS50929"/>
    </source>
</evidence>
<dbReference type="Pfam" id="PF00664">
    <property type="entry name" value="ABC_membrane"/>
    <property type="match status" value="2"/>
</dbReference>
<evidence type="ECO:0000256" key="4">
    <source>
        <dbReference type="ARBA" id="ARBA00022692"/>
    </source>
</evidence>
<feature type="transmembrane region" description="Helical" evidence="10">
    <location>
        <begin position="421"/>
        <end position="442"/>
    </location>
</feature>
<feature type="domain" description="ABC transmembrane type-1" evidence="12">
    <location>
        <begin position="152"/>
        <end position="437"/>
    </location>
</feature>
<keyword evidence="6" id="KW-0067">ATP-binding</keyword>
<dbReference type="InterPro" id="IPR003439">
    <property type="entry name" value="ABC_transporter-like_ATP-bd"/>
</dbReference>
<feature type="region of interest" description="Disordered" evidence="9">
    <location>
        <begin position="487"/>
        <end position="581"/>
    </location>
</feature>
<feature type="compositionally biased region" description="Basic residues" evidence="9">
    <location>
        <begin position="512"/>
        <end position="528"/>
    </location>
</feature>
<proteinExistence type="inferred from homology"/>
<dbReference type="InterPro" id="IPR036640">
    <property type="entry name" value="ABC1_TM_sf"/>
</dbReference>
<evidence type="ECO:0000256" key="7">
    <source>
        <dbReference type="ARBA" id="ARBA00022989"/>
    </source>
</evidence>
<accession>A0ABP0ZH28</accession>
<dbReference type="PROSITE" id="PS50893">
    <property type="entry name" value="ABC_TRANSPORTER_2"/>
    <property type="match status" value="2"/>
</dbReference>
<dbReference type="EMBL" id="OZ022406">
    <property type="protein sequence ID" value="CAK9437315.1"/>
    <property type="molecule type" value="Genomic_DNA"/>
</dbReference>
<dbReference type="PROSITE" id="PS00211">
    <property type="entry name" value="ABC_TRANSPORTER_1"/>
    <property type="match status" value="2"/>
</dbReference>
<comment type="similarity">
    <text evidence="2">Belongs to the ABC transporter superfamily. ABCC family. Conjugate transporter (TC 3.A.1.208) subfamily.</text>
</comment>
<dbReference type="InterPro" id="IPR017871">
    <property type="entry name" value="ABC_transporter-like_CS"/>
</dbReference>
<dbReference type="Gene3D" id="1.20.1560.10">
    <property type="entry name" value="ABC transporter type 1, transmembrane domain"/>
    <property type="match status" value="2"/>
</dbReference>
<feature type="domain" description="ABC transporter" evidence="11">
    <location>
        <begin position="562"/>
        <end position="790"/>
    </location>
</feature>
<keyword evidence="5" id="KW-0547">Nucleotide-binding</keyword>
<evidence type="ECO:0000256" key="10">
    <source>
        <dbReference type="SAM" id="Phobius"/>
    </source>
</evidence>
<feature type="transmembrane region" description="Helical" evidence="10">
    <location>
        <begin position="1033"/>
        <end position="1060"/>
    </location>
</feature>
<dbReference type="InterPro" id="IPR003593">
    <property type="entry name" value="AAA+_ATPase"/>
</dbReference>
<evidence type="ECO:0000313" key="13">
    <source>
        <dbReference type="EMBL" id="CAK9437315.1"/>
    </source>
</evidence>
<dbReference type="CDD" id="cd03250">
    <property type="entry name" value="ABCC_MRP_domain1"/>
    <property type="match status" value="1"/>
</dbReference>
<keyword evidence="8 10" id="KW-0472">Membrane</keyword>
<comment type="subcellular location">
    <subcellularLocation>
        <location evidence="1">Membrane</location>
        <topology evidence="1">Multi-pass membrane protein</topology>
    </subcellularLocation>
</comment>
<dbReference type="InterPro" id="IPR050173">
    <property type="entry name" value="ABC_transporter_C-like"/>
</dbReference>
<evidence type="ECO:0000313" key="14">
    <source>
        <dbReference type="Proteomes" id="UP001497383"/>
    </source>
</evidence>
<evidence type="ECO:0008006" key="15">
    <source>
        <dbReference type="Google" id="ProtNLM"/>
    </source>
</evidence>
<evidence type="ECO:0000256" key="3">
    <source>
        <dbReference type="ARBA" id="ARBA00022448"/>
    </source>
</evidence>
<dbReference type="PROSITE" id="PS50929">
    <property type="entry name" value="ABC_TM1F"/>
    <property type="match status" value="2"/>
</dbReference>
<gene>
    <name evidence="13" type="ORF">LODBEIA_P16930</name>
</gene>
<feature type="transmembrane region" description="Helical" evidence="10">
    <location>
        <begin position="151"/>
        <end position="176"/>
    </location>
</feature>
<feature type="transmembrane region" description="Helical" evidence="10">
    <location>
        <begin position="946"/>
        <end position="969"/>
    </location>
</feature>
<dbReference type="InterPro" id="IPR027417">
    <property type="entry name" value="P-loop_NTPase"/>
</dbReference>
<dbReference type="CDD" id="cd18597">
    <property type="entry name" value="ABC_6TM_YOR1_D1_like"/>
    <property type="match status" value="1"/>
</dbReference>
<dbReference type="PANTHER" id="PTHR24223:SF456">
    <property type="entry name" value="MULTIDRUG RESISTANCE-ASSOCIATED PROTEIN LETHAL(2)03659"/>
    <property type="match status" value="1"/>
</dbReference>
<dbReference type="SUPFAM" id="SSF52540">
    <property type="entry name" value="P-loop containing nucleoside triphosphate hydrolases"/>
    <property type="match status" value="2"/>
</dbReference>
<organism evidence="13 14">
    <name type="scientific">Lodderomyces beijingensis</name>
    <dbReference type="NCBI Taxonomy" id="1775926"/>
    <lineage>
        <taxon>Eukaryota</taxon>
        <taxon>Fungi</taxon>
        <taxon>Dikarya</taxon>
        <taxon>Ascomycota</taxon>
        <taxon>Saccharomycotina</taxon>
        <taxon>Pichiomycetes</taxon>
        <taxon>Debaryomycetaceae</taxon>
        <taxon>Candida/Lodderomyces clade</taxon>
        <taxon>Lodderomyces</taxon>
    </lineage>
</organism>
<sequence length="1489" mass="168079">MDDDLSSLELGNNTYRPQKRLLTSLIPKKYYPIPKEDERAPYPESSSNWVSRIFFWWVWPLMTVGYARTLQPNDLWELTPDMTVQRYHEIFDFYLQVEMARAEQNHIEKKCKERKETVANSSVSPHDDLQDFSLPVMSVFTVLYLTMKRQIIMSVVMSLLSLSGMSLTPLLTKYLVQFVEERSLGTTSNVGKGIGYALGVVALMLISNTLFTHYFYYSGLMGSHAKALLTKAILRKSFKLNARSRHKYTQAKITSIITTDLSRVEIGFLFQPLLICLPVAIVIAIVILITNIKVAAVIGIVVFIVFLGFMSVGAGKLFAYRDVVSKITDKRVNLMKEILNNLKMIKYYSWEHPYHNNVTQVRGQEMQMILKMQSLRNIIYSLAMTLTGICSMIAFVILYAIDGKTSSPANMFSSVSSFEILALMVFFIPQALSTTADMIMAFRRVGALLSAPEEQVYPGYKVLDDPADNVAVKLNKASFSWEIFEEVEDEDETPQQKKERKAAEKKEAKQAKRDKKAAKRAAKKAAKKSAREESKNNRNNTTKEKIKNSEAVQLDELEEISLKDKEATSSSPEDQSDGEKINFAGLNDLNFEIQKGEFIVITGVVGSGKSSLLSAIAGFMTCDGGEIDINGSLLLCGAPWIQNNTIRENITFGTPFDQKYYDDVIYACALNVDIDNLEGGDYTEVGEKGITLSGGQKARINLARAVYANKEILLMDDVLSAVDARVGKHILNNCFLGLLKEKTRILATHQLSLIGCADKIIFLNGDGSIDMGEMDDLLNRNQDFSNLMKHSKFEAADDGVDAIEEENGNQFDEKDLGVTEEEKNQLEFVPKYSRSMNSTQEITRRKVNGVEVEEEEDDDEEYRDYNLNKDAKKGKLIVDEERAVNSLKFDVYKNYLKFGSGKLGPWLFLAIFALLLTIATFCDIFTNTWLSFWIAQKFPGRPAGFYIGIYVMFNILWVVFLTVTFIVFITGTTVSSKTMNLMAINRILYAPMSFMDTTPMGRILNRFTKDTDALDNEISDNLRMLFQSVAKMIGVFILLIIYLPWFALALPVIFVFFFLIANFYQASNREAKRLEAILRSFVYNNVNEMLSGMNTIKAFKEEARFDKQGDVLLNRANEASFIVNANQRWLGIQLDILAEGILLLIALLCVNRVFRISPASVGLLMTYSLQITGELNNLFRAFTMAENDMNSTERICHYALKLDQEAPYQIDSTRPPASWPEHGGIEFVNANMKYRAGLPLVLKDLSLKIAPSEKIGICGRTGAGKSSIMTALFRLAELESGEINIDNINIASIGLKDLRSHLSIIPQDPVLFNGTIRSNLDPFNEHTDDTLWDSLRRAGIVTSEEIAVFKTLDPKDENVELSKFHLYQTVEDEGENFSLGERQLISFARALVRDCKILILDEATSSVDYETDAKIQRTIASEFKHCTILCIAHRLKTILNYERILVMEKGTLKEFDTPMNLFNRVGGTSVFREMCDKSNIVRADFEAVH</sequence>
<dbReference type="Pfam" id="PF00005">
    <property type="entry name" value="ABC_tran"/>
    <property type="match status" value="2"/>
</dbReference>